<name>A0A0F9SLA7_9ZZZZ</name>
<dbReference type="AlphaFoldDB" id="A0A0F9SLA7"/>
<organism evidence="1">
    <name type="scientific">marine sediment metagenome</name>
    <dbReference type="NCBI Taxonomy" id="412755"/>
    <lineage>
        <taxon>unclassified sequences</taxon>
        <taxon>metagenomes</taxon>
        <taxon>ecological metagenomes</taxon>
    </lineage>
</organism>
<gene>
    <name evidence="1" type="ORF">LCGC14_0458220</name>
</gene>
<sequence>MGKDFVSRHAASRVGVGVAGPARVNQAGEVVPMPLLWQLASEGRVFIGGHGIEETATDSETTLSEQTPSFALFAPAAGTVVLPIAVSIRMHADGGAASEMYAAYVQADRLAAGSGTSMDALNTLGGPSPRTSNAILEKTLSATTAIPDDENVMFFRRANILDNIISAEMATLDPRVESPMNNSLEFTWLPPGPVALYKGSGIAFWNKTGSTDATYTATFYWAELPSSVYLPDNVA</sequence>
<dbReference type="EMBL" id="LAZR01000466">
    <property type="protein sequence ID" value="KKN67789.1"/>
    <property type="molecule type" value="Genomic_DNA"/>
</dbReference>
<proteinExistence type="predicted"/>
<accession>A0A0F9SLA7</accession>
<comment type="caution">
    <text evidence="1">The sequence shown here is derived from an EMBL/GenBank/DDBJ whole genome shotgun (WGS) entry which is preliminary data.</text>
</comment>
<protein>
    <submittedName>
        <fullName evidence="1">Uncharacterized protein</fullName>
    </submittedName>
</protein>
<reference evidence="1" key="1">
    <citation type="journal article" date="2015" name="Nature">
        <title>Complex archaea that bridge the gap between prokaryotes and eukaryotes.</title>
        <authorList>
            <person name="Spang A."/>
            <person name="Saw J.H."/>
            <person name="Jorgensen S.L."/>
            <person name="Zaremba-Niedzwiedzka K."/>
            <person name="Martijn J."/>
            <person name="Lind A.E."/>
            <person name="van Eijk R."/>
            <person name="Schleper C."/>
            <person name="Guy L."/>
            <person name="Ettema T.J."/>
        </authorList>
    </citation>
    <scope>NUCLEOTIDE SEQUENCE</scope>
</reference>
<evidence type="ECO:0000313" key="1">
    <source>
        <dbReference type="EMBL" id="KKN67789.1"/>
    </source>
</evidence>